<gene>
    <name evidence="13" type="primary">rseP</name>
    <name evidence="13" type="ORF">ABQJ54_18675</name>
</gene>
<feature type="transmembrane region" description="Helical" evidence="11">
    <location>
        <begin position="98"/>
        <end position="120"/>
    </location>
</feature>
<dbReference type="InterPro" id="IPR008915">
    <property type="entry name" value="Peptidase_M50"/>
</dbReference>
<evidence type="ECO:0000313" key="13">
    <source>
        <dbReference type="EMBL" id="MEW9573785.1"/>
    </source>
</evidence>
<comment type="similarity">
    <text evidence="3 11">Belongs to the peptidase M50B family.</text>
</comment>
<dbReference type="NCBIfam" id="TIGR00054">
    <property type="entry name" value="RIP metalloprotease RseP"/>
    <property type="match status" value="1"/>
</dbReference>
<dbReference type="GO" id="GO:0008237">
    <property type="term" value="F:metallopeptidase activity"/>
    <property type="evidence" value="ECO:0007669"/>
    <property type="project" value="UniProtKB-KW"/>
</dbReference>
<keyword evidence="11" id="KW-0479">Metal-binding</keyword>
<evidence type="ECO:0000256" key="8">
    <source>
        <dbReference type="ARBA" id="ARBA00022989"/>
    </source>
</evidence>
<evidence type="ECO:0000256" key="5">
    <source>
        <dbReference type="ARBA" id="ARBA00022692"/>
    </source>
</evidence>
<dbReference type="InterPro" id="IPR001478">
    <property type="entry name" value="PDZ"/>
</dbReference>
<keyword evidence="5 11" id="KW-0812">Transmembrane</keyword>
<dbReference type="PANTHER" id="PTHR42837">
    <property type="entry name" value="REGULATOR OF SIGMA-E PROTEASE RSEP"/>
    <property type="match status" value="1"/>
</dbReference>
<dbReference type="InterPro" id="IPR041489">
    <property type="entry name" value="PDZ_6"/>
</dbReference>
<keyword evidence="10 11" id="KW-0472">Membrane</keyword>
<dbReference type="EMBL" id="JBFOHK010000006">
    <property type="protein sequence ID" value="MEW9573785.1"/>
    <property type="molecule type" value="Genomic_DNA"/>
</dbReference>
<keyword evidence="8 11" id="KW-1133">Transmembrane helix</keyword>
<evidence type="ECO:0000256" key="6">
    <source>
        <dbReference type="ARBA" id="ARBA00022801"/>
    </source>
</evidence>
<organism evidence="13 14">
    <name type="scientific">Rhodanobacter lycopersici</name>
    <dbReference type="NCBI Taxonomy" id="3162487"/>
    <lineage>
        <taxon>Bacteria</taxon>
        <taxon>Pseudomonadati</taxon>
        <taxon>Pseudomonadota</taxon>
        <taxon>Gammaproteobacteria</taxon>
        <taxon>Lysobacterales</taxon>
        <taxon>Rhodanobacteraceae</taxon>
        <taxon>Rhodanobacter</taxon>
    </lineage>
</organism>
<evidence type="ECO:0000313" key="14">
    <source>
        <dbReference type="Proteomes" id="UP001556220"/>
    </source>
</evidence>
<feature type="transmembrane region" description="Helical" evidence="11">
    <location>
        <begin position="371"/>
        <end position="393"/>
    </location>
</feature>
<proteinExistence type="inferred from homology"/>
<evidence type="ECO:0000259" key="12">
    <source>
        <dbReference type="PROSITE" id="PS50106"/>
    </source>
</evidence>
<dbReference type="Pfam" id="PF02163">
    <property type="entry name" value="Peptidase_M50"/>
    <property type="match status" value="1"/>
</dbReference>
<name>A0ABV3QIV7_9GAMM</name>
<keyword evidence="9 11" id="KW-0482">Metalloprotease</keyword>
<keyword evidence="7 11" id="KW-0862">Zinc</keyword>
<dbReference type="EC" id="3.4.24.-" evidence="11"/>
<keyword evidence="6 11" id="KW-0378">Hydrolase</keyword>
<feature type="domain" description="PDZ" evidence="12">
    <location>
        <begin position="193"/>
        <end position="279"/>
    </location>
</feature>
<evidence type="ECO:0000256" key="11">
    <source>
        <dbReference type="RuleBase" id="RU362031"/>
    </source>
</evidence>
<comment type="cofactor">
    <cofactor evidence="1 11">
        <name>Zn(2+)</name>
        <dbReference type="ChEBI" id="CHEBI:29105"/>
    </cofactor>
</comment>
<dbReference type="Pfam" id="PF17820">
    <property type="entry name" value="PDZ_6"/>
    <property type="match status" value="2"/>
</dbReference>
<evidence type="ECO:0000256" key="1">
    <source>
        <dbReference type="ARBA" id="ARBA00001947"/>
    </source>
</evidence>
<dbReference type="SMART" id="SM00228">
    <property type="entry name" value="PDZ"/>
    <property type="match status" value="2"/>
</dbReference>
<dbReference type="InterPro" id="IPR036034">
    <property type="entry name" value="PDZ_sf"/>
</dbReference>
<evidence type="ECO:0000256" key="7">
    <source>
        <dbReference type="ARBA" id="ARBA00022833"/>
    </source>
</evidence>
<comment type="subcellular location">
    <subcellularLocation>
        <location evidence="2">Membrane</location>
        <topology evidence="2">Multi-pass membrane protein</topology>
    </subcellularLocation>
</comment>
<evidence type="ECO:0000256" key="10">
    <source>
        <dbReference type="ARBA" id="ARBA00023136"/>
    </source>
</evidence>
<dbReference type="InterPro" id="IPR004387">
    <property type="entry name" value="Pept_M50_Zn"/>
</dbReference>
<dbReference type="RefSeq" id="WP_367855842.1">
    <property type="nucleotide sequence ID" value="NZ_JBFOHK010000006.1"/>
</dbReference>
<evidence type="ECO:0000256" key="4">
    <source>
        <dbReference type="ARBA" id="ARBA00022670"/>
    </source>
</evidence>
<sequence>MTSFFGSVFWLLVTLGVLVTFHEFGHYWVARRCGVKVLRFSVGFGKAVWKRIGRDGTEYWIAAIPLGGYVKMLDAREGVVPPQLQGQEFTVQPVWKRILIVLAGPGFNLIFTVIALWLMFMLGRPDAAPIVTARPQSMAAVAGIQPGDRILSIDGHKVSTMGDSLDAIGNALLGRTPLPLTVRDPDGAQRQVLLPLDQLPPGQTIDQYLVTLGLQAAPAPPVAATVLDGQPAALAGMQGGDRILSVDGKPAPDFETLGKLVQQSAAASPKLAIVVERNGRTIPLEVVAKRESLQGQPTDWMIGIGAPPMEAATLRYGPLRAFGAALKGTWRNFTQTFSMVGKMLGGEASPKNLSSVIGIAQMANATAHMGLAWFLQFLAMVSLSLAVLNLLPIPVLDGGHLLYYLIELLKGSPLSEQAMAIGQYIGLVLLFSLMGLVFYNDIHRLLLS</sequence>
<dbReference type="CDD" id="cd06163">
    <property type="entry name" value="S2P-M50_PDZ_RseP-like"/>
    <property type="match status" value="2"/>
</dbReference>
<dbReference type="Proteomes" id="UP001556220">
    <property type="component" value="Unassembled WGS sequence"/>
</dbReference>
<feature type="transmembrane region" description="Helical" evidence="11">
    <location>
        <begin position="418"/>
        <end position="439"/>
    </location>
</feature>
<evidence type="ECO:0000256" key="2">
    <source>
        <dbReference type="ARBA" id="ARBA00004141"/>
    </source>
</evidence>
<reference evidence="13 14" key="1">
    <citation type="submission" date="2024-06" db="EMBL/GenBank/DDBJ databases">
        <authorList>
            <person name="Woo H."/>
        </authorList>
    </citation>
    <scope>NUCLEOTIDE SEQUENCE [LARGE SCALE GENOMIC DNA]</scope>
    <source>
        <strain evidence="13 14">Si-c</strain>
    </source>
</reference>
<evidence type="ECO:0000256" key="9">
    <source>
        <dbReference type="ARBA" id="ARBA00023049"/>
    </source>
</evidence>
<evidence type="ECO:0000256" key="3">
    <source>
        <dbReference type="ARBA" id="ARBA00007931"/>
    </source>
</evidence>
<protein>
    <recommendedName>
        <fullName evidence="11">Zinc metalloprotease</fullName>
        <ecNumber evidence="11">3.4.24.-</ecNumber>
    </recommendedName>
</protein>
<comment type="caution">
    <text evidence="13">The sequence shown here is derived from an EMBL/GenBank/DDBJ whole genome shotgun (WGS) entry which is preliminary data.</text>
</comment>
<dbReference type="PROSITE" id="PS50106">
    <property type="entry name" value="PDZ"/>
    <property type="match status" value="1"/>
</dbReference>
<dbReference type="Gene3D" id="2.30.42.10">
    <property type="match status" value="2"/>
</dbReference>
<keyword evidence="14" id="KW-1185">Reference proteome</keyword>
<keyword evidence="4" id="KW-0645">Protease</keyword>
<accession>A0ABV3QIV7</accession>
<dbReference type="SUPFAM" id="SSF50156">
    <property type="entry name" value="PDZ domain-like"/>
    <property type="match status" value="2"/>
</dbReference>
<dbReference type="PANTHER" id="PTHR42837:SF2">
    <property type="entry name" value="MEMBRANE METALLOPROTEASE ARASP2, CHLOROPLASTIC-RELATED"/>
    <property type="match status" value="1"/>
</dbReference>